<dbReference type="InParanoid" id="A0A1E7EXK5"/>
<dbReference type="Gene3D" id="3.40.50.720">
    <property type="entry name" value="NAD(P)-binding Rossmann-like Domain"/>
    <property type="match status" value="1"/>
</dbReference>
<feature type="region of interest" description="Disordered" evidence="1">
    <location>
        <begin position="574"/>
        <end position="597"/>
    </location>
</feature>
<accession>A0A1E7EXK5</accession>
<evidence type="ECO:0000256" key="1">
    <source>
        <dbReference type="SAM" id="MobiDB-lite"/>
    </source>
</evidence>
<sequence length="611" mass="66573">MIERTIGTTIPHPCWLFVILFCACHIIVDINTVTALTAPLPKATTTTGQLQIDTPYKFVVLGGTGKIGTAVAAHLSHRLSSSSSTSSSSVIEQCEIILVGRRRPEEGKNGNENKYFQAALQEIEDLLSLWEDDNEGSNNGSPKITYQYFSCVIHTAGPYSERLPTVLDACIDHKIPVYVDVSDPVEFLESSLERHQSAIESGTTAILAAGAFPGMSNVLAMEAAVAATATATTTATAKQAVVKDVRFNYFTKGLGGSGTVNLYITNLGFGDDMVMFEKGIRTRFDDLSGRLLGKVDFFINNEDDDDDDNNDNDNNSSWNKDDNDKAKTRVGTQKVFAWPFPEAVTVGKELSITGSSSSAMGTAPEIWNDMLGLLVDLIPRNWWRSRKFSKFLADFSEPLVLATDFAMRKLSSSSSSSSGEGDCGETHAMRIDVITEAEMTSIVQCHDSFRICVGQSCAEFALDALLENPSTSTMAATDTTASSTCTTGGVYLPEQRYRNDKDRSRIVSKLTNTPGTFAYVGPVTIKARPVSANNAEVTRREEVDRIVLKQTPTPGLICNGSPIEIMIERKEPVERQGATDAADGDDRRPTTLPVYPTDVREIVEATQNRIR</sequence>
<keyword evidence="3" id="KW-1185">Reference proteome</keyword>
<organism evidence="2 3">
    <name type="scientific">Fragilariopsis cylindrus CCMP1102</name>
    <dbReference type="NCBI Taxonomy" id="635003"/>
    <lineage>
        <taxon>Eukaryota</taxon>
        <taxon>Sar</taxon>
        <taxon>Stramenopiles</taxon>
        <taxon>Ochrophyta</taxon>
        <taxon>Bacillariophyta</taxon>
        <taxon>Bacillariophyceae</taxon>
        <taxon>Bacillariophycidae</taxon>
        <taxon>Bacillariales</taxon>
        <taxon>Bacillariaceae</taxon>
        <taxon>Fragilariopsis</taxon>
    </lineage>
</organism>
<gene>
    <name evidence="2" type="ORF">FRACYDRAFT_193381</name>
</gene>
<dbReference type="OrthoDB" id="10268090at2759"/>
<dbReference type="PANTHER" id="PTHR43796:SF2">
    <property type="entry name" value="CARBOXYNORSPERMIDINE SYNTHASE"/>
    <property type="match status" value="1"/>
</dbReference>
<evidence type="ECO:0000313" key="3">
    <source>
        <dbReference type="Proteomes" id="UP000095751"/>
    </source>
</evidence>
<protein>
    <recommendedName>
        <fullName evidence="4">Saccharopine dehydrogenase NADP binding domain-containing protein</fullName>
    </recommendedName>
</protein>
<reference evidence="2 3" key="1">
    <citation type="submission" date="2016-09" db="EMBL/GenBank/DDBJ databases">
        <title>Extensive genetic diversity and differential bi-allelic expression allows diatom success in the polar Southern Ocean.</title>
        <authorList>
            <consortium name="DOE Joint Genome Institute"/>
            <person name="Mock T."/>
            <person name="Otillar R.P."/>
            <person name="Strauss J."/>
            <person name="Dupont C."/>
            <person name="Frickenhaus S."/>
            <person name="Maumus F."/>
            <person name="Mcmullan M."/>
            <person name="Sanges R."/>
            <person name="Schmutz J."/>
            <person name="Toseland A."/>
            <person name="Valas R."/>
            <person name="Veluchamy A."/>
            <person name="Ward B.J."/>
            <person name="Allen A."/>
            <person name="Barry K."/>
            <person name="Falciatore A."/>
            <person name="Ferrante M."/>
            <person name="Fortunato A.E."/>
            <person name="Gloeckner G."/>
            <person name="Gruber A."/>
            <person name="Hipkin R."/>
            <person name="Janech M."/>
            <person name="Kroth P."/>
            <person name="Leese F."/>
            <person name="Lindquist E."/>
            <person name="Lyon B.R."/>
            <person name="Martin J."/>
            <person name="Mayer C."/>
            <person name="Parker M."/>
            <person name="Quesneville H."/>
            <person name="Raymond J."/>
            <person name="Uhlig C."/>
            <person name="Valentin K.U."/>
            <person name="Worden A.Z."/>
            <person name="Armbrust E.V."/>
            <person name="Bowler C."/>
            <person name="Green B."/>
            <person name="Moulton V."/>
            <person name="Van Oosterhout C."/>
            <person name="Grigoriev I."/>
        </authorList>
    </citation>
    <scope>NUCLEOTIDE SEQUENCE [LARGE SCALE GENOMIC DNA]</scope>
    <source>
        <strain evidence="2 3">CCMP1102</strain>
    </source>
</reference>
<evidence type="ECO:0000313" key="2">
    <source>
        <dbReference type="EMBL" id="OEU10768.1"/>
    </source>
</evidence>
<dbReference type="EMBL" id="KV784370">
    <property type="protein sequence ID" value="OEU10768.1"/>
    <property type="molecule type" value="Genomic_DNA"/>
</dbReference>
<dbReference type="Proteomes" id="UP000095751">
    <property type="component" value="Unassembled WGS sequence"/>
</dbReference>
<dbReference type="PANTHER" id="PTHR43796">
    <property type="entry name" value="CARBOXYNORSPERMIDINE SYNTHASE"/>
    <property type="match status" value="1"/>
</dbReference>
<evidence type="ECO:0008006" key="4">
    <source>
        <dbReference type="Google" id="ProtNLM"/>
    </source>
</evidence>
<proteinExistence type="predicted"/>
<name>A0A1E7EXK5_9STRA</name>
<dbReference type="KEGG" id="fcy:FRACYDRAFT_193381"/>
<dbReference type="PROSITE" id="PS51257">
    <property type="entry name" value="PROKAR_LIPOPROTEIN"/>
    <property type="match status" value="1"/>
</dbReference>
<feature type="region of interest" description="Disordered" evidence="1">
    <location>
        <begin position="303"/>
        <end position="325"/>
    </location>
</feature>
<dbReference type="AlphaFoldDB" id="A0A1E7EXK5"/>